<dbReference type="InterPro" id="IPR015655">
    <property type="entry name" value="PP2C"/>
</dbReference>
<dbReference type="SMART" id="SM00332">
    <property type="entry name" value="PP2Cc"/>
    <property type="match status" value="1"/>
</dbReference>
<feature type="region of interest" description="Disordered" evidence="1">
    <location>
        <begin position="238"/>
        <end position="343"/>
    </location>
</feature>
<gene>
    <name evidence="4" type="primary">pstP</name>
    <name evidence="4" type="ORF">CMASS_00255</name>
</gene>
<evidence type="ECO:0000256" key="2">
    <source>
        <dbReference type="SAM" id="Phobius"/>
    </source>
</evidence>
<sequence length="542" mass="56472">MTLTLNYTAASDRGLVRTNNEDSAYAGAHLLVLADGMGGHAAGEVASQLMVEHLEHLNQPLGDNDMLALLGAAAEDGNRAIAKHVQAHPDTEGMGTTLTTLAFNGREFGMCHVGDSRCYRLRGGELTQLTKDDTYVQSLVDEGKLEADEVSSHPQKSLILKAYTGRPVEPTLTLVDAQPGDRLLLCSDGLSDPVTASTIEQALGEGSVDAAAAKLVELALRSGGPDNVTVVVAEVTEDGSAPADAPPVVAGALREDDGEPTHPDSAASRAAALNRQPPAQLADTDPDPDPDTTAFAAPAGPVGGPGAEPDADADADRGGAKSADPRADYTTEDRNRQGSGKRSRIGWPVIASIVAAIALVAGAGVWAQHYLGNTYYVATQDKDITIRKGADMSIFGRDLNSLYQRACLNKKGDLTLSNGECGDDAQPFKVTDLPASERGAVSNIGSGSYNEVQSELSALSDRALPPCRKSGSGEPDSEKNDSEKSGSDKSDSKKNGSDKSDSKKSDSDSDHEKDGKDASKGKDSASKDSYLSSPGVDCREVN</sequence>
<dbReference type="Proteomes" id="UP001220064">
    <property type="component" value="Chromosome"/>
</dbReference>
<name>A0ABY7U4A5_9CORY</name>
<feature type="transmembrane region" description="Helical" evidence="2">
    <location>
        <begin position="345"/>
        <end position="367"/>
    </location>
</feature>
<evidence type="ECO:0000259" key="3">
    <source>
        <dbReference type="PROSITE" id="PS51746"/>
    </source>
</evidence>
<organism evidence="4 5">
    <name type="scientific">Corynebacterium massiliense DSM 45435</name>
    <dbReference type="NCBI Taxonomy" id="1121364"/>
    <lineage>
        <taxon>Bacteria</taxon>
        <taxon>Bacillati</taxon>
        <taxon>Actinomycetota</taxon>
        <taxon>Actinomycetes</taxon>
        <taxon>Mycobacteriales</taxon>
        <taxon>Corynebacteriaceae</taxon>
        <taxon>Corynebacterium</taxon>
    </lineage>
</organism>
<dbReference type="Pfam" id="PF13672">
    <property type="entry name" value="PP2C_2"/>
    <property type="match status" value="1"/>
</dbReference>
<dbReference type="EMBL" id="CP063189">
    <property type="protein sequence ID" value="WCZ31523.1"/>
    <property type="molecule type" value="Genomic_DNA"/>
</dbReference>
<dbReference type="InterPro" id="IPR036457">
    <property type="entry name" value="PPM-type-like_dom_sf"/>
</dbReference>
<dbReference type="Gene3D" id="3.60.40.10">
    <property type="entry name" value="PPM-type phosphatase domain"/>
    <property type="match status" value="1"/>
</dbReference>
<reference evidence="4 5" key="1">
    <citation type="submission" date="2020-10" db="EMBL/GenBank/DDBJ databases">
        <title>Complete genome sequence of Corynebacterium massiliense DSM 45435, type strain of Corynebacterium massiliense.</title>
        <authorList>
            <person name="Busche T."/>
            <person name="Kalinowski J."/>
            <person name="Ruckert C."/>
        </authorList>
    </citation>
    <scope>NUCLEOTIDE SEQUENCE [LARGE SCALE GENOMIC DNA]</scope>
    <source>
        <strain evidence="4 5">DSM 45435</strain>
    </source>
</reference>
<keyword evidence="2" id="KW-0812">Transmembrane</keyword>
<evidence type="ECO:0000256" key="1">
    <source>
        <dbReference type="SAM" id="MobiDB-lite"/>
    </source>
</evidence>
<feature type="region of interest" description="Disordered" evidence="1">
    <location>
        <begin position="452"/>
        <end position="542"/>
    </location>
</feature>
<feature type="compositionally biased region" description="Low complexity" evidence="1">
    <location>
        <begin position="291"/>
        <end position="300"/>
    </location>
</feature>
<feature type="domain" description="PPM-type phosphatase" evidence="3">
    <location>
        <begin position="6"/>
        <end position="235"/>
    </location>
</feature>
<dbReference type="InterPro" id="IPR001932">
    <property type="entry name" value="PPM-type_phosphatase-like_dom"/>
</dbReference>
<dbReference type="RefSeq" id="WP_022863141.1">
    <property type="nucleotide sequence ID" value="NZ_ATVG01000007.1"/>
</dbReference>
<proteinExistence type="predicted"/>
<feature type="compositionally biased region" description="Basic and acidic residues" evidence="1">
    <location>
        <begin position="314"/>
        <end position="336"/>
    </location>
</feature>
<dbReference type="PANTHER" id="PTHR47992">
    <property type="entry name" value="PROTEIN PHOSPHATASE"/>
    <property type="match status" value="1"/>
</dbReference>
<keyword evidence="5" id="KW-1185">Reference proteome</keyword>
<evidence type="ECO:0000313" key="5">
    <source>
        <dbReference type="Proteomes" id="UP001220064"/>
    </source>
</evidence>
<feature type="compositionally biased region" description="Basic and acidic residues" evidence="1">
    <location>
        <begin position="253"/>
        <end position="262"/>
    </location>
</feature>
<keyword evidence="2" id="KW-1133">Transmembrane helix</keyword>
<dbReference type="CDD" id="cd00143">
    <property type="entry name" value="PP2Cc"/>
    <property type="match status" value="1"/>
</dbReference>
<dbReference type="PROSITE" id="PS51746">
    <property type="entry name" value="PPM_2"/>
    <property type="match status" value="1"/>
</dbReference>
<evidence type="ECO:0000313" key="4">
    <source>
        <dbReference type="EMBL" id="WCZ31523.1"/>
    </source>
</evidence>
<protein>
    <submittedName>
        <fullName evidence="4">PP2C-family Ser/Thr phosphatase</fullName>
        <ecNumber evidence="4">3.1.3.16</ecNumber>
    </submittedName>
</protein>
<dbReference type="GO" id="GO:0004722">
    <property type="term" value="F:protein serine/threonine phosphatase activity"/>
    <property type="evidence" value="ECO:0007669"/>
    <property type="project" value="UniProtKB-EC"/>
</dbReference>
<accession>A0ABY7U4A5</accession>
<feature type="compositionally biased region" description="Basic and acidic residues" evidence="1">
    <location>
        <begin position="476"/>
        <end position="526"/>
    </location>
</feature>
<dbReference type="EC" id="3.1.3.16" evidence="4"/>
<dbReference type="SMART" id="SM00331">
    <property type="entry name" value="PP2C_SIG"/>
    <property type="match status" value="1"/>
</dbReference>
<feature type="compositionally biased region" description="Low complexity" evidence="1">
    <location>
        <begin position="238"/>
        <end position="252"/>
    </location>
</feature>
<keyword evidence="2" id="KW-0472">Membrane</keyword>
<dbReference type="SUPFAM" id="SSF81606">
    <property type="entry name" value="PP2C-like"/>
    <property type="match status" value="1"/>
</dbReference>
<keyword evidence="4" id="KW-0378">Hydrolase</keyword>